<evidence type="ECO:0000256" key="2">
    <source>
        <dbReference type="ARBA" id="ARBA00022840"/>
    </source>
</evidence>
<dbReference type="InterPro" id="IPR009057">
    <property type="entry name" value="Homeodomain-like_sf"/>
</dbReference>
<protein>
    <recommendedName>
        <fullName evidence="5">Sigma-54 factor interaction domain-containing protein</fullName>
    </recommendedName>
</protein>
<dbReference type="GO" id="GO:0005524">
    <property type="term" value="F:ATP binding"/>
    <property type="evidence" value="ECO:0007669"/>
    <property type="project" value="UniProtKB-KW"/>
</dbReference>
<evidence type="ECO:0000313" key="6">
    <source>
        <dbReference type="EMBL" id="GAF83170.1"/>
    </source>
</evidence>
<keyword evidence="3" id="KW-0805">Transcription regulation</keyword>
<comment type="caution">
    <text evidence="6">The sequence shown here is derived from an EMBL/GenBank/DDBJ whole genome shotgun (WGS) entry which is preliminary data.</text>
</comment>
<dbReference type="Pfam" id="PF25601">
    <property type="entry name" value="AAA_lid_14"/>
    <property type="match status" value="1"/>
</dbReference>
<dbReference type="SUPFAM" id="SSF52540">
    <property type="entry name" value="P-loop containing nucleoside triphosphate hydrolases"/>
    <property type="match status" value="1"/>
</dbReference>
<keyword evidence="1" id="KW-0547">Nucleotide-binding</keyword>
<dbReference type="PROSITE" id="PS00688">
    <property type="entry name" value="SIGMA54_INTERACT_3"/>
    <property type="match status" value="1"/>
</dbReference>
<feature type="domain" description="Sigma-54 factor interaction" evidence="5">
    <location>
        <begin position="1"/>
        <end position="64"/>
    </location>
</feature>
<dbReference type="InterPro" id="IPR027417">
    <property type="entry name" value="P-loop_NTPase"/>
</dbReference>
<reference evidence="6" key="1">
    <citation type="journal article" date="2014" name="Front. Microbiol.">
        <title>High frequency of phylogenetically diverse reductive dehalogenase-homologous genes in deep subseafloor sedimentary metagenomes.</title>
        <authorList>
            <person name="Kawai M."/>
            <person name="Futagami T."/>
            <person name="Toyoda A."/>
            <person name="Takaki Y."/>
            <person name="Nishi S."/>
            <person name="Hori S."/>
            <person name="Arai W."/>
            <person name="Tsubouchi T."/>
            <person name="Morono Y."/>
            <person name="Uchiyama I."/>
            <person name="Ito T."/>
            <person name="Fujiyama A."/>
            <person name="Inagaki F."/>
            <person name="Takami H."/>
        </authorList>
    </citation>
    <scope>NUCLEOTIDE SEQUENCE</scope>
    <source>
        <strain evidence="6">Expedition CK06-06</strain>
    </source>
</reference>
<evidence type="ECO:0000256" key="1">
    <source>
        <dbReference type="ARBA" id="ARBA00022741"/>
    </source>
</evidence>
<dbReference type="InterPro" id="IPR025944">
    <property type="entry name" value="Sigma_54_int_dom_CS"/>
</dbReference>
<organism evidence="6">
    <name type="scientific">marine sediment metagenome</name>
    <dbReference type="NCBI Taxonomy" id="412755"/>
    <lineage>
        <taxon>unclassified sequences</taxon>
        <taxon>metagenomes</taxon>
        <taxon>ecological metagenomes</taxon>
    </lineage>
</organism>
<dbReference type="GO" id="GO:0043565">
    <property type="term" value="F:sequence-specific DNA binding"/>
    <property type="evidence" value="ECO:0007669"/>
    <property type="project" value="InterPro"/>
</dbReference>
<dbReference type="InterPro" id="IPR002078">
    <property type="entry name" value="Sigma_54_int"/>
</dbReference>
<evidence type="ECO:0000256" key="3">
    <source>
        <dbReference type="ARBA" id="ARBA00023015"/>
    </source>
</evidence>
<dbReference type="SUPFAM" id="SSF46689">
    <property type="entry name" value="Homeodomain-like"/>
    <property type="match status" value="1"/>
</dbReference>
<keyword evidence="4" id="KW-0804">Transcription</keyword>
<name>X0U3V9_9ZZZZ</name>
<gene>
    <name evidence="6" type="ORF">S01H1_01830</name>
</gene>
<dbReference type="InterPro" id="IPR002197">
    <property type="entry name" value="HTH_Fis"/>
</dbReference>
<dbReference type="PANTHER" id="PTHR32071">
    <property type="entry name" value="TRANSCRIPTIONAL REGULATORY PROTEIN"/>
    <property type="match status" value="1"/>
</dbReference>
<evidence type="ECO:0000259" key="5">
    <source>
        <dbReference type="PROSITE" id="PS50045"/>
    </source>
</evidence>
<dbReference type="EMBL" id="BARS01000831">
    <property type="protein sequence ID" value="GAF83170.1"/>
    <property type="molecule type" value="Genomic_DNA"/>
</dbReference>
<dbReference type="Gene3D" id="1.10.10.60">
    <property type="entry name" value="Homeodomain-like"/>
    <property type="match status" value="1"/>
</dbReference>
<dbReference type="Pfam" id="PF02954">
    <property type="entry name" value="HTH_8"/>
    <property type="match status" value="1"/>
</dbReference>
<dbReference type="Gene3D" id="1.10.8.60">
    <property type="match status" value="1"/>
</dbReference>
<sequence>IYIPTLRERKEDMYLLVNNLIRKFNQDFGRNIKGISPEALNILSDYSWPGNVRELENVIERAVINVKLSEEIISPKHIPALTELNKLEIIEEEPIISSESDNLIDYNLDKNNLKMIKDDTERIALLNALKSTNGDSSMAANKLGISLRSFYYKIKKYNIKKIYEYK</sequence>
<dbReference type="PROSITE" id="PS50045">
    <property type="entry name" value="SIGMA54_INTERACT_4"/>
    <property type="match status" value="1"/>
</dbReference>
<dbReference type="GO" id="GO:0006355">
    <property type="term" value="P:regulation of DNA-templated transcription"/>
    <property type="evidence" value="ECO:0007669"/>
    <property type="project" value="InterPro"/>
</dbReference>
<dbReference type="AlphaFoldDB" id="X0U3V9"/>
<keyword evidence="2" id="KW-0067">ATP-binding</keyword>
<feature type="non-terminal residue" evidence="6">
    <location>
        <position position="1"/>
    </location>
</feature>
<accession>X0U3V9</accession>
<proteinExistence type="predicted"/>
<evidence type="ECO:0000256" key="4">
    <source>
        <dbReference type="ARBA" id="ARBA00023163"/>
    </source>
</evidence>
<dbReference type="PRINTS" id="PR01590">
    <property type="entry name" value="HTHFIS"/>
</dbReference>
<dbReference type="InterPro" id="IPR058031">
    <property type="entry name" value="AAA_lid_NorR"/>
</dbReference>